<keyword evidence="3" id="KW-1185">Reference proteome</keyword>
<feature type="region of interest" description="Disordered" evidence="1">
    <location>
        <begin position="103"/>
        <end position="147"/>
    </location>
</feature>
<dbReference type="EMBL" id="JAUDFV010000158">
    <property type="protein sequence ID" value="KAL2713276.1"/>
    <property type="molecule type" value="Genomic_DNA"/>
</dbReference>
<protein>
    <submittedName>
        <fullName evidence="2">Uncharacterized protein</fullName>
    </submittedName>
</protein>
<name>A0ABD1ZY37_VESSQ</name>
<evidence type="ECO:0000313" key="2">
    <source>
        <dbReference type="EMBL" id="KAL2713276.1"/>
    </source>
</evidence>
<gene>
    <name evidence="2" type="ORF">V1478_016974</name>
</gene>
<evidence type="ECO:0000256" key="1">
    <source>
        <dbReference type="SAM" id="MobiDB-lite"/>
    </source>
</evidence>
<dbReference type="AlphaFoldDB" id="A0ABD1ZY37"/>
<organism evidence="2 3">
    <name type="scientific">Vespula squamosa</name>
    <name type="common">Southern yellow jacket</name>
    <name type="synonym">Wasp</name>
    <dbReference type="NCBI Taxonomy" id="30214"/>
    <lineage>
        <taxon>Eukaryota</taxon>
        <taxon>Metazoa</taxon>
        <taxon>Ecdysozoa</taxon>
        <taxon>Arthropoda</taxon>
        <taxon>Hexapoda</taxon>
        <taxon>Insecta</taxon>
        <taxon>Pterygota</taxon>
        <taxon>Neoptera</taxon>
        <taxon>Endopterygota</taxon>
        <taxon>Hymenoptera</taxon>
        <taxon>Apocrita</taxon>
        <taxon>Aculeata</taxon>
        <taxon>Vespoidea</taxon>
        <taxon>Vespidae</taxon>
        <taxon>Vespinae</taxon>
        <taxon>Vespula</taxon>
    </lineage>
</organism>
<proteinExistence type="predicted"/>
<feature type="region of interest" description="Disordered" evidence="1">
    <location>
        <begin position="19"/>
        <end position="40"/>
    </location>
</feature>
<comment type="caution">
    <text evidence="2">The sequence shown here is derived from an EMBL/GenBank/DDBJ whole genome shotgun (WGS) entry which is preliminary data.</text>
</comment>
<feature type="compositionally biased region" description="Polar residues" evidence="1">
    <location>
        <begin position="19"/>
        <end position="36"/>
    </location>
</feature>
<feature type="compositionally biased region" description="Basic and acidic residues" evidence="1">
    <location>
        <begin position="63"/>
        <end position="75"/>
    </location>
</feature>
<reference evidence="2 3" key="1">
    <citation type="journal article" date="2024" name="Ann. Entomol. Soc. Am.">
        <title>Genomic analyses of the southern and eastern yellowjacket wasps (Hymenoptera: Vespidae) reveal evolutionary signatures of social life.</title>
        <authorList>
            <person name="Catto M.A."/>
            <person name="Caine P.B."/>
            <person name="Orr S.E."/>
            <person name="Hunt B.G."/>
            <person name="Goodisman M.A.D."/>
        </authorList>
    </citation>
    <scope>NUCLEOTIDE SEQUENCE [LARGE SCALE GENOMIC DNA]</scope>
    <source>
        <strain evidence="2">233</strain>
        <tissue evidence="2">Head and thorax</tissue>
    </source>
</reference>
<evidence type="ECO:0000313" key="3">
    <source>
        <dbReference type="Proteomes" id="UP001607302"/>
    </source>
</evidence>
<accession>A0ABD1ZY37</accession>
<sequence length="147" mass="17411">MKRNDRTRTCLSIQNRSMKSMQTHEWSHPTNDQTGLRDTPDGEDVVVYEFFFFASTEDEEESRDGCHELEQDNQHQPHAPTPKSFRSLEILRIGVWCLKRKRIKQRRKRKEKVEEEEEEKEESIKGLEVSSNPGRSKDFTVTPELNF</sequence>
<feature type="region of interest" description="Disordered" evidence="1">
    <location>
        <begin position="57"/>
        <end position="85"/>
    </location>
</feature>
<dbReference type="Proteomes" id="UP001607302">
    <property type="component" value="Unassembled WGS sequence"/>
</dbReference>